<feature type="transmembrane region" description="Helical" evidence="5">
    <location>
        <begin position="284"/>
        <end position="303"/>
    </location>
</feature>
<evidence type="ECO:0000259" key="6">
    <source>
        <dbReference type="PROSITE" id="PS50801"/>
    </source>
</evidence>
<dbReference type="Gene3D" id="3.30.750.24">
    <property type="entry name" value="STAS domain"/>
    <property type="match status" value="1"/>
</dbReference>
<feature type="domain" description="STAS" evidence="6">
    <location>
        <begin position="474"/>
        <end position="602"/>
    </location>
</feature>
<sequence>MEWSTFKTRIIYYLPMLQWLPHYTTQQWTDDVLAGLSLSSLFIPQALSYAIGLCRLPAKHGLYTISISTLVYACLGMSPQLSVGPEATVSLMVGAGIAHQKSNLMDPESAAAIASLTALFVGLFTLGLGFLRLGFLDSLMSRALLRGFITGVAVVVMIQQTVYLLGMDEIAKEAGITIASSSLDRILFLVSHLHAIHPPTAILSACVLVALVMASCVKKQSDKIFIKRIPELLLVVIVSTVVCRLFRLDKLGIDVLGQVGSPHQSPLPFPSWPYLPEGADIKSVLVNAAIISTIGFVESIAAAKSFARKHNYFVSANRELVALGTANVLGSFFQTFPAFGSLPRSKVLESINPATQMSSLVSGITTLIVTGYFLPQFYYIPHAMLNSIIFMAVVALFQELPHDLKFMWKMRAWQDIAMLATTFTTTMAFSLEYGTAIAVLFSLIITIRQTSYPRITVMGRVKESLYKFGPIKNSRGLVEHLEEVLIVRVDEPLYFVNTGQLKDRLRRIEHYGDLSVHPSEAPLRSSENLRYIIFDLAGMETIDASAVQILYEIIESYHARDIHVYIVKVHHHALPLLERGGLLDLIGRRQLYNDVADAIQAVEYDISSI</sequence>
<feature type="transmembrane region" description="Helical" evidence="5">
    <location>
        <begin position="110"/>
        <end position="131"/>
    </location>
</feature>
<evidence type="ECO:0000256" key="2">
    <source>
        <dbReference type="ARBA" id="ARBA00022692"/>
    </source>
</evidence>
<organism evidence="7 8">
    <name type="scientific">Phascolomyces articulosus</name>
    <dbReference type="NCBI Taxonomy" id="60185"/>
    <lineage>
        <taxon>Eukaryota</taxon>
        <taxon>Fungi</taxon>
        <taxon>Fungi incertae sedis</taxon>
        <taxon>Mucoromycota</taxon>
        <taxon>Mucoromycotina</taxon>
        <taxon>Mucoromycetes</taxon>
        <taxon>Mucorales</taxon>
        <taxon>Lichtheimiaceae</taxon>
        <taxon>Phascolomyces</taxon>
    </lineage>
</organism>
<dbReference type="InterPro" id="IPR036513">
    <property type="entry name" value="STAS_dom_sf"/>
</dbReference>
<feature type="transmembrane region" description="Helical" evidence="5">
    <location>
        <begin position="143"/>
        <end position="165"/>
    </location>
</feature>
<keyword evidence="2 5" id="KW-0812">Transmembrane</keyword>
<protein>
    <submittedName>
        <fullName evidence="7">Sulfate transporter family-domain-containing protein</fullName>
    </submittedName>
</protein>
<feature type="transmembrane region" description="Helical" evidence="5">
    <location>
        <begin position="379"/>
        <end position="397"/>
    </location>
</feature>
<dbReference type="GO" id="GO:0055085">
    <property type="term" value="P:transmembrane transport"/>
    <property type="evidence" value="ECO:0007669"/>
    <property type="project" value="InterPro"/>
</dbReference>
<dbReference type="Pfam" id="PF00916">
    <property type="entry name" value="Sulfate_transp"/>
    <property type="match status" value="1"/>
</dbReference>
<comment type="caution">
    <text evidence="7">The sequence shown here is derived from an EMBL/GenBank/DDBJ whole genome shotgun (WGS) entry which is preliminary data.</text>
</comment>
<keyword evidence="3 5" id="KW-1133">Transmembrane helix</keyword>
<reference evidence="7" key="1">
    <citation type="journal article" date="2022" name="IScience">
        <title>Evolution of zygomycete secretomes and the origins of terrestrial fungal ecologies.</title>
        <authorList>
            <person name="Chang Y."/>
            <person name="Wang Y."/>
            <person name="Mondo S."/>
            <person name="Ahrendt S."/>
            <person name="Andreopoulos W."/>
            <person name="Barry K."/>
            <person name="Beard J."/>
            <person name="Benny G.L."/>
            <person name="Blankenship S."/>
            <person name="Bonito G."/>
            <person name="Cuomo C."/>
            <person name="Desiro A."/>
            <person name="Gervers K.A."/>
            <person name="Hundley H."/>
            <person name="Kuo A."/>
            <person name="LaButti K."/>
            <person name="Lang B.F."/>
            <person name="Lipzen A."/>
            <person name="O'Donnell K."/>
            <person name="Pangilinan J."/>
            <person name="Reynolds N."/>
            <person name="Sandor L."/>
            <person name="Smith M.E."/>
            <person name="Tsang A."/>
            <person name="Grigoriev I.V."/>
            <person name="Stajich J.E."/>
            <person name="Spatafora J.W."/>
        </authorList>
    </citation>
    <scope>NUCLEOTIDE SEQUENCE</scope>
    <source>
        <strain evidence="7">RSA 2281</strain>
    </source>
</reference>
<evidence type="ECO:0000256" key="5">
    <source>
        <dbReference type="SAM" id="Phobius"/>
    </source>
</evidence>
<feature type="transmembrane region" description="Helical" evidence="5">
    <location>
        <begin position="32"/>
        <end position="54"/>
    </location>
</feature>
<feature type="transmembrane region" description="Helical" evidence="5">
    <location>
        <begin position="418"/>
        <end position="445"/>
    </location>
</feature>
<dbReference type="AlphaFoldDB" id="A0AAD5JX90"/>
<feature type="transmembrane region" description="Helical" evidence="5">
    <location>
        <begin position="61"/>
        <end position="81"/>
    </location>
</feature>
<feature type="transmembrane region" description="Helical" evidence="5">
    <location>
        <begin position="354"/>
        <end position="373"/>
    </location>
</feature>
<dbReference type="GO" id="GO:0016020">
    <property type="term" value="C:membrane"/>
    <property type="evidence" value="ECO:0007669"/>
    <property type="project" value="UniProtKB-SubCell"/>
</dbReference>
<dbReference type="Pfam" id="PF01740">
    <property type="entry name" value="STAS"/>
    <property type="match status" value="1"/>
</dbReference>
<dbReference type="CDD" id="cd07042">
    <property type="entry name" value="STAS_SulP_like_sulfate_transporter"/>
    <property type="match status" value="1"/>
</dbReference>
<keyword evidence="8" id="KW-1185">Reference proteome</keyword>
<dbReference type="PROSITE" id="PS50801">
    <property type="entry name" value="STAS"/>
    <property type="match status" value="1"/>
</dbReference>
<gene>
    <name evidence="7" type="ORF">BDA99DRAFT_448113</name>
</gene>
<dbReference type="Proteomes" id="UP001209540">
    <property type="component" value="Unassembled WGS sequence"/>
</dbReference>
<dbReference type="InterPro" id="IPR011547">
    <property type="entry name" value="SLC26A/SulP_dom"/>
</dbReference>
<feature type="transmembrane region" description="Helical" evidence="5">
    <location>
        <begin position="196"/>
        <end position="217"/>
    </location>
</feature>
<comment type="subcellular location">
    <subcellularLocation>
        <location evidence="1">Membrane</location>
        <topology evidence="1">Multi-pass membrane protein</topology>
    </subcellularLocation>
</comment>
<evidence type="ECO:0000256" key="4">
    <source>
        <dbReference type="ARBA" id="ARBA00023136"/>
    </source>
</evidence>
<accession>A0AAD5JX90</accession>
<proteinExistence type="predicted"/>
<dbReference type="EMBL" id="JAIXMP010000054">
    <property type="protein sequence ID" value="KAI9245101.1"/>
    <property type="molecule type" value="Genomic_DNA"/>
</dbReference>
<evidence type="ECO:0000313" key="7">
    <source>
        <dbReference type="EMBL" id="KAI9245101.1"/>
    </source>
</evidence>
<feature type="transmembrane region" description="Helical" evidence="5">
    <location>
        <begin position="229"/>
        <end position="247"/>
    </location>
</feature>
<evidence type="ECO:0000256" key="3">
    <source>
        <dbReference type="ARBA" id="ARBA00022989"/>
    </source>
</evidence>
<name>A0AAD5JX90_9FUNG</name>
<evidence type="ECO:0000313" key="8">
    <source>
        <dbReference type="Proteomes" id="UP001209540"/>
    </source>
</evidence>
<dbReference type="InterPro" id="IPR001902">
    <property type="entry name" value="SLC26A/SulP_fam"/>
</dbReference>
<keyword evidence="4 5" id="KW-0472">Membrane</keyword>
<dbReference type="SUPFAM" id="SSF52091">
    <property type="entry name" value="SpoIIaa-like"/>
    <property type="match status" value="1"/>
</dbReference>
<dbReference type="PANTHER" id="PTHR11814">
    <property type="entry name" value="SULFATE TRANSPORTER"/>
    <property type="match status" value="1"/>
</dbReference>
<dbReference type="NCBIfam" id="TIGR00815">
    <property type="entry name" value="sulP"/>
    <property type="match status" value="1"/>
</dbReference>
<reference evidence="7" key="2">
    <citation type="submission" date="2023-02" db="EMBL/GenBank/DDBJ databases">
        <authorList>
            <consortium name="DOE Joint Genome Institute"/>
            <person name="Mondo S.J."/>
            <person name="Chang Y."/>
            <person name="Wang Y."/>
            <person name="Ahrendt S."/>
            <person name="Andreopoulos W."/>
            <person name="Barry K."/>
            <person name="Beard J."/>
            <person name="Benny G.L."/>
            <person name="Blankenship S."/>
            <person name="Bonito G."/>
            <person name="Cuomo C."/>
            <person name="Desiro A."/>
            <person name="Gervers K.A."/>
            <person name="Hundley H."/>
            <person name="Kuo A."/>
            <person name="LaButti K."/>
            <person name="Lang B.F."/>
            <person name="Lipzen A."/>
            <person name="O'Donnell K."/>
            <person name="Pangilinan J."/>
            <person name="Reynolds N."/>
            <person name="Sandor L."/>
            <person name="Smith M.W."/>
            <person name="Tsang A."/>
            <person name="Grigoriev I.V."/>
            <person name="Stajich J.E."/>
            <person name="Spatafora J.W."/>
        </authorList>
    </citation>
    <scope>NUCLEOTIDE SEQUENCE</scope>
    <source>
        <strain evidence="7">RSA 2281</strain>
    </source>
</reference>
<dbReference type="InterPro" id="IPR002645">
    <property type="entry name" value="STAS_dom"/>
</dbReference>
<evidence type="ECO:0000256" key="1">
    <source>
        <dbReference type="ARBA" id="ARBA00004141"/>
    </source>
</evidence>